<protein>
    <submittedName>
        <fullName evidence="2">RagB/SusD family nutrient uptake outer membrane protein</fullName>
    </submittedName>
</protein>
<dbReference type="EMBL" id="WDCG01000020">
    <property type="protein sequence ID" value="KAB6421278.1"/>
    <property type="molecule type" value="Genomic_DNA"/>
</dbReference>
<organism evidence="2 3">
    <name type="scientific">Bacteroides xylanisolvens</name>
    <dbReference type="NCBI Taxonomy" id="371601"/>
    <lineage>
        <taxon>Bacteria</taxon>
        <taxon>Pseudomonadati</taxon>
        <taxon>Bacteroidota</taxon>
        <taxon>Bacteroidia</taxon>
        <taxon>Bacteroidales</taxon>
        <taxon>Bacteroidaceae</taxon>
        <taxon>Bacteroides</taxon>
    </lineage>
</organism>
<comment type="caution">
    <text evidence="2">The sequence shown here is derived from an EMBL/GenBank/DDBJ whole genome shotgun (WGS) entry which is preliminary data.</text>
</comment>
<dbReference type="RefSeq" id="WP_048698768.1">
    <property type="nucleotide sequence ID" value="NZ_JBDORN010000021.1"/>
</dbReference>
<dbReference type="InterPro" id="IPR011990">
    <property type="entry name" value="TPR-like_helical_dom_sf"/>
</dbReference>
<dbReference type="Gene3D" id="1.25.40.390">
    <property type="match status" value="1"/>
</dbReference>
<dbReference type="Proteomes" id="UP000471447">
    <property type="component" value="Unassembled WGS sequence"/>
</dbReference>
<name>A0A7J5QP33_9BACE</name>
<evidence type="ECO:0000313" key="3">
    <source>
        <dbReference type="Proteomes" id="UP000471447"/>
    </source>
</evidence>
<feature type="domain" description="SusD-like N-terminal" evidence="1">
    <location>
        <begin position="22"/>
        <end position="225"/>
    </location>
</feature>
<evidence type="ECO:0000313" key="2">
    <source>
        <dbReference type="EMBL" id="KAB6421278.1"/>
    </source>
</evidence>
<dbReference type="InterPro" id="IPR033985">
    <property type="entry name" value="SusD-like_N"/>
</dbReference>
<accession>A0A7J5QP33</accession>
<gene>
    <name evidence="2" type="ORF">GAZ26_17290</name>
</gene>
<dbReference type="PROSITE" id="PS51257">
    <property type="entry name" value="PROKAR_LIPOPROTEIN"/>
    <property type="match status" value="1"/>
</dbReference>
<dbReference type="Pfam" id="PF14322">
    <property type="entry name" value="SusD-like_3"/>
    <property type="match status" value="1"/>
</dbReference>
<evidence type="ECO:0000259" key="1">
    <source>
        <dbReference type="Pfam" id="PF14322"/>
    </source>
</evidence>
<sequence>MRKVYHTVCMLAALCVTTSCDDFLDKMPDKRAEINSNQKINELLVSAYPNVDPMMIYEHRTDNVMDNGRRFGDPARMIVENYFWEDISETDWDAPEALWNSCYGAIAAANQALDAIRALGSGSGNDPQRGEALLCRAYAHFLLVNTFCQPYRESSAISDMGIPYVEEPETVIGKLYDRGTVASVYEKIARDIEEGFPLINDNSYAVPLYHFNKRAAAALACRFYLFYGKYEQALVYAEEAIDEDPSSSLRNLKSYTVLTQSSEWRDRFISKDEPANLLLVALRSMWGRNYTSQRYGNSDNIVNLLIYRSSGPWGKALPDFDLLFHSSGYPVKSQPKYNEIFEVTNETAQTGQPHVVQMVFTVDETLLCRAEANAMLKRYNDAARDLSFWYVKKGGKGATSSEIVDYYTAREAADKQALAKGELSPWLLLVKPFNATFPVEDGVQEKMLQAVLHARRIETVFSGLRWLDIRRFGIEVIHNVEEKEPVVLPAGDLRRVIQLPQAVTAAGLPANPR</sequence>
<dbReference type="SUPFAM" id="SSF48452">
    <property type="entry name" value="TPR-like"/>
    <property type="match status" value="1"/>
</dbReference>
<proteinExistence type="predicted"/>
<reference evidence="2 3" key="1">
    <citation type="journal article" date="2019" name="Nat. Med.">
        <title>A library of human gut bacterial isolates paired with longitudinal multiomics data enables mechanistic microbiome research.</title>
        <authorList>
            <person name="Poyet M."/>
            <person name="Groussin M."/>
            <person name="Gibbons S.M."/>
            <person name="Avila-Pacheco J."/>
            <person name="Jiang X."/>
            <person name="Kearney S.M."/>
            <person name="Perrotta A.R."/>
            <person name="Berdy B."/>
            <person name="Zhao S."/>
            <person name="Lieberman T.D."/>
            <person name="Swanson P.K."/>
            <person name="Smith M."/>
            <person name="Roesemann S."/>
            <person name="Alexander J.E."/>
            <person name="Rich S.A."/>
            <person name="Livny J."/>
            <person name="Vlamakis H."/>
            <person name="Clish C."/>
            <person name="Bullock K."/>
            <person name="Deik A."/>
            <person name="Scott J."/>
            <person name="Pierce K.A."/>
            <person name="Xavier R.J."/>
            <person name="Alm E.J."/>
        </authorList>
    </citation>
    <scope>NUCLEOTIDE SEQUENCE [LARGE SCALE GENOMIC DNA]</scope>
    <source>
        <strain evidence="2 3">BIOML-A7</strain>
    </source>
</reference>
<dbReference type="AlphaFoldDB" id="A0A7J5QP33"/>